<dbReference type="PANTHER" id="PTHR14614:SF123">
    <property type="entry name" value="OS04G0645500 PROTEIN"/>
    <property type="match status" value="1"/>
</dbReference>
<dbReference type="PANTHER" id="PTHR14614">
    <property type="entry name" value="HEPATOCELLULAR CARCINOMA-ASSOCIATED ANTIGEN"/>
    <property type="match status" value="1"/>
</dbReference>
<proteinExistence type="predicted"/>
<reference evidence="2" key="1">
    <citation type="submission" date="2025-08" db="UniProtKB">
        <authorList>
            <consortium name="RefSeq"/>
        </authorList>
    </citation>
    <scope>IDENTIFICATION</scope>
</reference>
<dbReference type="Proteomes" id="UP001515500">
    <property type="component" value="Chromosome 11"/>
</dbReference>
<organism evidence="1 2">
    <name type="scientific">Dioscorea cayennensis subsp. rotundata</name>
    <name type="common">White Guinea yam</name>
    <name type="synonym">Dioscorea rotundata</name>
    <dbReference type="NCBI Taxonomy" id="55577"/>
    <lineage>
        <taxon>Eukaryota</taxon>
        <taxon>Viridiplantae</taxon>
        <taxon>Streptophyta</taxon>
        <taxon>Embryophyta</taxon>
        <taxon>Tracheophyta</taxon>
        <taxon>Spermatophyta</taxon>
        <taxon>Magnoliopsida</taxon>
        <taxon>Liliopsida</taxon>
        <taxon>Dioscoreales</taxon>
        <taxon>Dioscoreaceae</taxon>
        <taxon>Dioscorea</taxon>
    </lineage>
</organism>
<protein>
    <submittedName>
        <fullName evidence="2">LOW QUALITY PROTEIN: electron transfer flavoprotein beta subunit lysine methyltransferase-like</fullName>
    </submittedName>
</protein>
<dbReference type="Gene3D" id="3.40.50.150">
    <property type="entry name" value="Vaccinia Virus protein VP39"/>
    <property type="match status" value="1"/>
</dbReference>
<dbReference type="InterPro" id="IPR029063">
    <property type="entry name" value="SAM-dependent_MTases_sf"/>
</dbReference>
<evidence type="ECO:0000313" key="1">
    <source>
        <dbReference type="Proteomes" id="UP001515500"/>
    </source>
</evidence>
<keyword evidence="1" id="KW-1185">Reference proteome</keyword>
<dbReference type="CDD" id="cd02440">
    <property type="entry name" value="AdoMet_MTases"/>
    <property type="match status" value="1"/>
</dbReference>
<evidence type="ECO:0000313" key="2">
    <source>
        <dbReference type="RefSeq" id="XP_039134858.1"/>
    </source>
</evidence>
<dbReference type="InterPro" id="IPR019410">
    <property type="entry name" value="Methyltransf_16"/>
</dbReference>
<dbReference type="SUPFAM" id="SSF53335">
    <property type="entry name" value="S-adenosyl-L-methionine-dependent methyltransferases"/>
    <property type="match status" value="1"/>
</dbReference>
<gene>
    <name evidence="2" type="primary">LOC120272164</name>
</gene>
<sequence>MNSFSENREDTHDSATGRVLTGAWLWDSAIQLAHFLITRQLTKTILELGADTGLTAALLSATARVILTDLPPLLPSIRRNAMANGLEACVEVKELDTAALGKFDIVLMSDVFYDPEEMESLGRFLRRVSGENTRFWAATILR</sequence>
<dbReference type="Pfam" id="PF10294">
    <property type="entry name" value="Methyltransf_16"/>
    <property type="match status" value="1"/>
</dbReference>
<accession>A0AB40C503</accession>
<dbReference type="AlphaFoldDB" id="A0AB40C503"/>
<name>A0AB40C503_DIOCR</name>
<dbReference type="RefSeq" id="XP_039134858.1">
    <property type="nucleotide sequence ID" value="XM_039278924.1"/>
</dbReference>
<dbReference type="GeneID" id="120272164"/>